<evidence type="ECO:0000313" key="3">
    <source>
        <dbReference type="Proteomes" id="UP001597124"/>
    </source>
</evidence>
<dbReference type="Proteomes" id="UP001597124">
    <property type="component" value="Unassembled WGS sequence"/>
</dbReference>
<dbReference type="InterPro" id="IPR020904">
    <property type="entry name" value="Sc_DH/Rdtase_CS"/>
</dbReference>
<dbReference type="EMBL" id="JBHTIK010000005">
    <property type="protein sequence ID" value="MFD0848562.1"/>
    <property type="molecule type" value="Genomic_DNA"/>
</dbReference>
<dbReference type="SUPFAM" id="SSF51735">
    <property type="entry name" value="NAD(P)-binding Rossmann-fold domains"/>
    <property type="match status" value="1"/>
</dbReference>
<dbReference type="PRINTS" id="PR00081">
    <property type="entry name" value="GDHRDH"/>
</dbReference>
<dbReference type="RefSeq" id="WP_381489514.1">
    <property type="nucleotide sequence ID" value="NZ_JBHTIK010000005.1"/>
</dbReference>
<proteinExistence type="inferred from homology"/>
<dbReference type="PROSITE" id="PS00061">
    <property type="entry name" value="ADH_SHORT"/>
    <property type="match status" value="1"/>
</dbReference>
<dbReference type="InterPro" id="IPR036291">
    <property type="entry name" value="NAD(P)-bd_dom_sf"/>
</dbReference>
<organism evidence="2 3">
    <name type="scientific">Sphingosinicella xenopeptidilytica</name>
    <dbReference type="NCBI Taxonomy" id="364098"/>
    <lineage>
        <taxon>Bacteria</taxon>
        <taxon>Pseudomonadati</taxon>
        <taxon>Pseudomonadota</taxon>
        <taxon>Alphaproteobacteria</taxon>
        <taxon>Sphingomonadales</taxon>
        <taxon>Sphingosinicellaceae</taxon>
        <taxon>Sphingosinicella</taxon>
    </lineage>
</organism>
<comment type="caution">
    <text evidence="2">The sequence shown here is derived from an EMBL/GenBank/DDBJ whole genome shotgun (WGS) entry which is preliminary data.</text>
</comment>
<keyword evidence="3" id="KW-1185">Reference proteome</keyword>
<reference evidence="3" key="1">
    <citation type="journal article" date="2019" name="Int. J. Syst. Evol. Microbiol.">
        <title>The Global Catalogue of Microorganisms (GCM) 10K type strain sequencing project: providing services to taxonomists for standard genome sequencing and annotation.</title>
        <authorList>
            <consortium name="The Broad Institute Genomics Platform"/>
            <consortium name="The Broad Institute Genome Sequencing Center for Infectious Disease"/>
            <person name="Wu L."/>
            <person name="Ma J."/>
        </authorList>
    </citation>
    <scope>NUCLEOTIDE SEQUENCE [LARGE SCALE GENOMIC DNA]</scope>
    <source>
        <strain evidence="3">CCUG 52537</strain>
    </source>
</reference>
<dbReference type="InterPro" id="IPR002347">
    <property type="entry name" value="SDR_fam"/>
</dbReference>
<accession>A0ABW3C367</accession>
<comment type="similarity">
    <text evidence="1">Belongs to the short-chain dehydrogenases/reductases (SDR) family.</text>
</comment>
<name>A0ABW3C367_SPHXN</name>
<evidence type="ECO:0000313" key="2">
    <source>
        <dbReference type="EMBL" id="MFD0848562.1"/>
    </source>
</evidence>
<dbReference type="Pfam" id="PF13561">
    <property type="entry name" value="adh_short_C2"/>
    <property type="match status" value="1"/>
</dbReference>
<sequence>MGHDPVHKIAVVMGGGSSVGRGIAVALADLGLKVHVADIVQADLDDLVAARPDIVCRNVDAIDPVAVETCLQEIERTDGPIDVLVNTVGIGGEPRPIEETTVAEWDRIIAGSAGAAFYAIRQVVPGMKARGGGCIINFSSCSTKVGLPLRTPYVAAKYALEGLTRNLARELGPHGIRVNAILPGAIDNDRFRGIVTSRAQHIGRSERDVEAELLAFVSMRTKIAIEEIVGAVLYLMSPAARHVTGQLLSVDGNVEWEN</sequence>
<dbReference type="PRINTS" id="PR00080">
    <property type="entry name" value="SDRFAMILY"/>
</dbReference>
<protein>
    <submittedName>
        <fullName evidence="2">SDR family oxidoreductase</fullName>
    </submittedName>
</protein>
<dbReference type="Gene3D" id="3.40.50.720">
    <property type="entry name" value="NAD(P)-binding Rossmann-like Domain"/>
    <property type="match status" value="1"/>
</dbReference>
<dbReference type="PANTHER" id="PTHR42879:SF2">
    <property type="entry name" value="3-OXOACYL-[ACYL-CARRIER-PROTEIN] REDUCTASE FABG"/>
    <property type="match status" value="1"/>
</dbReference>
<dbReference type="CDD" id="cd05233">
    <property type="entry name" value="SDR_c"/>
    <property type="match status" value="1"/>
</dbReference>
<dbReference type="PANTHER" id="PTHR42879">
    <property type="entry name" value="3-OXOACYL-(ACYL-CARRIER-PROTEIN) REDUCTASE"/>
    <property type="match status" value="1"/>
</dbReference>
<evidence type="ECO:0000256" key="1">
    <source>
        <dbReference type="ARBA" id="ARBA00006484"/>
    </source>
</evidence>
<dbReference type="InterPro" id="IPR050259">
    <property type="entry name" value="SDR"/>
</dbReference>
<gene>
    <name evidence="2" type="ORF">ACFQ00_09535</name>
</gene>